<keyword evidence="1" id="KW-0812">Transmembrane</keyword>
<organism evidence="2">
    <name type="scientific">Palisada sp</name>
    <dbReference type="NCBI Taxonomy" id="1955416"/>
    <lineage>
        <taxon>Eukaryota</taxon>
        <taxon>Rhodophyta</taxon>
        <taxon>Florideophyceae</taxon>
        <taxon>Rhodymeniophycidae</taxon>
        <taxon>Ceramiales</taxon>
        <taxon>Rhodomelaceae</taxon>
        <taxon>Laurencieae</taxon>
        <taxon>Palisada</taxon>
    </lineage>
</organism>
<proteinExistence type="predicted"/>
<reference evidence="2" key="1">
    <citation type="journal article" date="2017" name="J. Phycol.">
        <title>Analysis of chloroplast genomes and a supermatrix inform reclassification of the Rhodomelaceae (Rhodophyta).</title>
        <authorList>
            <person name="Diaz-Tapia P."/>
            <person name="Maggs C.A."/>
            <person name="West J.A."/>
            <person name="Verbruggen H."/>
        </authorList>
    </citation>
    <scope>NUCLEOTIDE SEQUENCE</scope>
    <source>
        <strain evidence="2">PD1686</strain>
    </source>
</reference>
<sequence>MVNSVFLFRLYIIFALLFLVPLSFFITRQIYFLFNSYFVVCNLIGYSKENVLWTLSDEVYINLFNFYVTRKKFFLCISLAELFFLQCPSKRYLVYISLAYCYKESRFFYAAEYYYLRASSLSKDNISILVNLLKIYNELGDFNKVSLVENQIETLNFVNSSD</sequence>
<protein>
    <submittedName>
        <fullName evidence="2">Uncharacterized protein</fullName>
    </submittedName>
</protein>
<keyword evidence="1" id="KW-0472">Membrane</keyword>
<feature type="transmembrane region" description="Helical" evidence="1">
    <location>
        <begin position="6"/>
        <end position="26"/>
    </location>
</feature>
<evidence type="ECO:0000313" key="2">
    <source>
        <dbReference type="EMBL" id="ARW68609.1"/>
    </source>
</evidence>
<geneLocation type="chloroplast" evidence="2"/>
<dbReference type="SUPFAM" id="SSF48452">
    <property type="entry name" value="TPR-like"/>
    <property type="match status" value="1"/>
</dbReference>
<keyword evidence="1" id="KW-1133">Transmembrane helix</keyword>
<accession>A0A1Z1MRW6</accession>
<dbReference type="InterPro" id="IPR011990">
    <property type="entry name" value="TPR-like_helical_dom_sf"/>
</dbReference>
<dbReference type="Gene3D" id="1.25.40.10">
    <property type="entry name" value="Tetratricopeptide repeat domain"/>
    <property type="match status" value="1"/>
</dbReference>
<gene>
    <name evidence="2" type="primary">ycf37</name>
</gene>
<dbReference type="EMBL" id="MF101453">
    <property type="protein sequence ID" value="ARW68609.1"/>
    <property type="molecule type" value="Genomic_DNA"/>
</dbReference>
<keyword evidence="2" id="KW-0150">Chloroplast</keyword>
<dbReference type="AlphaFoldDB" id="A0A1Z1MRW6"/>
<evidence type="ECO:0000256" key="1">
    <source>
        <dbReference type="SAM" id="Phobius"/>
    </source>
</evidence>
<keyword evidence="2" id="KW-0934">Plastid</keyword>
<name>A0A1Z1MRW6_9FLOR</name>